<accession>X0YTX9</accession>
<organism evidence="1">
    <name type="scientific">marine sediment metagenome</name>
    <dbReference type="NCBI Taxonomy" id="412755"/>
    <lineage>
        <taxon>unclassified sequences</taxon>
        <taxon>metagenomes</taxon>
        <taxon>ecological metagenomes</taxon>
    </lineage>
</organism>
<protein>
    <submittedName>
        <fullName evidence="1">Uncharacterized protein</fullName>
    </submittedName>
</protein>
<dbReference type="AlphaFoldDB" id="X0YTX9"/>
<reference evidence="1" key="1">
    <citation type="journal article" date="2014" name="Front. Microbiol.">
        <title>High frequency of phylogenetically diverse reductive dehalogenase-homologous genes in deep subseafloor sedimentary metagenomes.</title>
        <authorList>
            <person name="Kawai M."/>
            <person name="Futagami T."/>
            <person name="Toyoda A."/>
            <person name="Takaki Y."/>
            <person name="Nishi S."/>
            <person name="Hori S."/>
            <person name="Arai W."/>
            <person name="Tsubouchi T."/>
            <person name="Morono Y."/>
            <person name="Uchiyama I."/>
            <person name="Ito T."/>
            <person name="Fujiyama A."/>
            <person name="Inagaki F."/>
            <person name="Takami H."/>
        </authorList>
    </citation>
    <scope>NUCLEOTIDE SEQUENCE</scope>
    <source>
        <strain evidence="1">Expedition CK06-06</strain>
    </source>
</reference>
<dbReference type="EMBL" id="BART01006245">
    <property type="protein sequence ID" value="GAG60029.1"/>
    <property type="molecule type" value="Genomic_DNA"/>
</dbReference>
<sequence length="61" mass="6727">MVSGGGGGGGARNNYFSINIHDQIDPFTAQRLMRDVMLPQMIAALETNDYKRDVQDQLGIE</sequence>
<name>X0YTX9_9ZZZZ</name>
<comment type="caution">
    <text evidence="1">The sequence shown here is derived from an EMBL/GenBank/DDBJ whole genome shotgun (WGS) entry which is preliminary data.</text>
</comment>
<evidence type="ECO:0000313" key="1">
    <source>
        <dbReference type="EMBL" id="GAG60029.1"/>
    </source>
</evidence>
<gene>
    <name evidence="1" type="ORF">S01H4_14227</name>
</gene>
<proteinExistence type="predicted"/>